<dbReference type="PANTHER" id="PTHR36933">
    <property type="entry name" value="SLL0788 PROTEIN"/>
    <property type="match status" value="1"/>
</dbReference>
<keyword evidence="3" id="KW-1185">Reference proteome</keyword>
<organism evidence="2 3">
    <name type="scientific">Corynebacterium godavarianum</name>
    <dbReference type="NCBI Taxonomy" id="2054421"/>
    <lineage>
        <taxon>Bacteria</taxon>
        <taxon>Bacillati</taxon>
        <taxon>Actinomycetota</taxon>
        <taxon>Actinomycetes</taxon>
        <taxon>Mycobacteriales</taxon>
        <taxon>Corynebacteriaceae</taxon>
        <taxon>Corynebacterium</taxon>
    </lineage>
</organism>
<reference evidence="2 3" key="1">
    <citation type="submission" date="2019-07" db="EMBL/GenBank/DDBJ databases">
        <title>Draft genome of Corynebacterium godavarianum and other related strains.</title>
        <authorList>
            <person name="Bernier A.-M."/>
            <person name="Bernard K."/>
        </authorList>
    </citation>
    <scope>NUCLEOTIDE SEQUENCE [LARGE SCALE GENOMIC DNA]</scope>
    <source>
        <strain evidence="2 3">LMG 29598</strain>
    </source>
</reference>
<dbReference type="EMBL" id="VMHH01000006">
    <property type="protein sequence ID" value="TSJ73395.1"/>
    <property type="molecule type" value="Genomic_DNA"/>
</dbReference>
<accession>A0ABY3E1G9</accession>
<dbReference type="Proteomes" id="UP000320747">
    <property type="component" value="Unassembled WGS sequence"/>
</dbReference>
<dbReference type="PANTHER" id="PTHR36933:SF1">
    <property type="entry name" value="SLL0788 PROTEIN"/>
    <property type="match status" value="1"/>
</dbReference>
<dbReference type="Pfam" id="PF03713">
    <property type="entry name" value="DUF305"/>
    <property type="match status" value="1"/>
</dbReference>
<proteinExistence type="predicted"/>
<evidence type="ECO:0000259" key="1">
    <source>
        <dbReference type="Pfam" id="PF03713"/>
    </source>
</evidence>
<dbReference type="InterPro" id="IPR005183">
    <property type="entry name" value="DUF305_CopM-like"/>
</dbReference>
<sequence>MAQILRSEEGPFMTRTPLRRRIIGLAAIALLGAGAVSCASQGEEATTPQTDKDGIEVTAGADQPAEVNGVDLHFLGMMTPHHQQAVDMSDIILAADGTSEATADLAERIKVGQEEEIDTMVDWAEQWGQDDLMAQHAPHIANGMITPEQMEQLKTLEGEDADTLFLQLMHSHHEGAVAMTQDQIDNGGYQPLVDLAQQMLDVQTAEMDEMEQLLEARGESTLTE</sequence>
<evidence type="ECO:0000313" key="3">
    <source>
        <dbReference type="Proteomes" id="UP000320747"/>
    </source>
</evidence>
<name>A0ABY3E1G9_9CORY</name>
<protein>
    <submittedName>
        <fullName evidence="2">DUF305 domain-containing protein</fullName>
    </submittedName>
</protein>
<comment type="caution">
    <text evidence="2">The sequence shown here is derived from an EMBL/GenBank/DDBJ whole genome shotgun (WGS) entry which is preliminary data.</text>
</comment>
<dbReference type="Gene3D" id="1.20.1260.10">
    <property type="match status" value="1"/>
</dbReference>
<gene>
    <name evidence="2" type="ORF">FPH17_08330</name>
</gene>
<dbReference type="InterPro" id="IPR012347">
    <property type="entry name" value="Ferritin-like"/>
</dbReference>
<evidence type="ECO:0000313" key="2">
    <source>
        <dbReference type="EMBL" id="TSJ73395.1"/>
    </source>
</evidence>
<feature type="domain" description="DUF305" evidence="1">
    <location>
        <begin position="71"/>
        <end position="214"/>
    </location>
</feature>